<reference evidence="1 2" key="1">
    <citation type="submission" date="2020-05" db="EMBL/GenBank/DDBJ databases">
        <title>Ramlibacter rhizophilus sp. nov., isolated from rhizosphere soil of national flower Mugunghwa from South Korea.</title>
        <authorList>
            <person name="Zheng-Fei Y."/>
            <person name="Huan T."/>
        </authorList>
    </citation>
    <scope>NUCLEOTIDE SEQUENCE [LARGE SCALE GENOMIC DNA]</scope>
    <source>
        <strain evidence="1 2">H242</strain>
    </source>
</reference>
<dbReference type="Proteomes" id="UP000500826">
    <property type="component" value="Chromosome"/>
</dbReference>
<accession>A0ABX6P0Z2</accession>
<evidence type="ECO:0008006" key="3">
    <source>
        <dbReference type="Google" id="ProtNLM"/>
    </source>
</evidence>
<evidence type="ECO:0000313" key="2">
    <source>
        <dbReference type="Proteomes" id="UP000500826"/>
    </source>
</evidence>
<proteinExistence type="predicted"/>
<gene>
    <name evidence="1" type="ORF">HK414_05970</name>
</gene>
<protein>
    <recommendedName>
        <fullName evidence="3">Lipoprotein</fullName>
    </recommendedName>
</protein>
<evidence type="ECO:0000313" key="1">
    <source>
        <dbReference type="EMBL" id="QJW83728.1"/>
    </source>
</evidence>
<organism evidence="1 2">
    <name type="scientific">Ramlibacter terrae</name>
    <dbReference type="NCBI Taxonomy" id="2732511"/>
    <lineage>
        <taxon>Bacteria</taxon>
        <taxon>Pseudomonadati</taxon>
        <taxon>Pseudomonadota</taxon>
        <taxon>Betaproteobacteria</taxon>
        <taxon>Burkholderiales</taxon>
        <taxon>Comamonadaceae</taxon>
        <taxon>Ramlibacter</taxon>
    </lineage>
</organism>
<keyword evidence="2" id="KW-1185">Reference proteome</keyword>
<dbReference type="EMBL" id="CP053418">
    <property type="protein sequence ID" value="QJW83728.1"/>
    <property type="molecule type" value="Genomic_DNA"/>
</dbReference>
<name>A0ABX6P0Z2_9BURK</name>
<sequence>MLATLGPVATLMLAGCATPVRMAFEDEAQRLDEKSKPVQLLTVVLKNNYRADFQPKMLVLYVEKPGAKEAADRLNFLMDSRGRIEGAGPDGNTYLVRLQLEPGKYELRGVMSRGGFFPVMGMFFTPLHLPLEVRENGVSYLGKVRATVRERQGDEFRAGSPLPLIDQAVIGASGGTFDVDILDDRATDEATFRRVFPALKDVPVKKAILPPFDRPRAQKWWETNM</sequence>